<organism evidence="1 2">
    <name type="scientific">Mucor plumbeus</name>
    <dbReference type="NCBI Taxonomy" id="97098"/>
    <lineage>
        <taxon>Eukaryota</taxon>
        <taxon>Fungi</taxon>
        <taxon>Fungi incertae sedis</taxon>
        <taxon>Mucoromycota</taxon>
        <taxon>Mucoromycotina</taxon>
        <taxon>Mucoromycetes</taxon>
        <taxon>Mucorales</taxon>
        <taxon>Mucorineae</taxon>
        <taxon>Mucoraceae</taxon>
        <taxon>Mucor</taxon>
    </lineage>
</organism>
<evidence type="ECO:0000313" key="1">
    <source>
        <dbReference type="EMBL" id="KAG2198487.1"/>
    </source>
</evidence>
<reference evidence="1" key="1">
    <citation type="submission" date="2020-12" db="EMBL/GenBank/DDBJ databases">
        <title>Metabolic potential, ecology and presence of endohyphal bacteria is reflected in genomic diversity of Mucoromycotina.</title>
        <authorList>
            <person name="Muszewska A."/>
            <person name="Okrasinska A."/>
            <person name="Steczkiewicz K."/>
            <person name="Drgas O."/>
            <person name="Orlowska M."/>
            <person name="Perlinska-Lenart U."/>
            <person name="Aleksandrzak-Piekarczyk T."/>
            <person name="Szatraj K."/>
            <person name="Zielenkiewicz U."/>
            <person name="Pilsyk S."/>
            <person name="Malc E."/>
            <person name="Mieczkowski P."/>
            <person name="Kruszewska J.S."/>
            <person name="Biernat P."/>
            <person name="Pawlowska J."/>
        </authorList>
    </citation>
    <scope>NUCLEOTIDE SEQUENCE</scope>
    <source>
        <strain evidence="1">CBS 226.32</strain>
    </source>
</reference>
<dbReference type="EMBL" id="JAEPRC010000388">
    <property type="protein sequence ID" value="KAG2198487.1"/>
    <property type="molecule type" value="Genomic_DNA"/>
</dbReference>
<keyword evidence="2" id="KW-1185">Reference proteome</keyword>
<evidence type="ECO:0000313" key="2">
    <source>
        <dbReference type="Proteomes" id="UP000650833"/>
    </source>
</evidence>
<dbReference type="GO" id="GO:0003676">
    <property type="term" value="F:nucleic acid binding"/>
    <property type="evidence" value="ECO:0007669"/>
    <property type="project" value="InterPro"/>
</dbReference>
<name>A0A8H7UY76_9FUNG</name>
<dbReference type="InterPro" id="IPR036397">
    <property type="entry name" value="RNaseH_sf"/>
</dbReference>
<sequence>MSLRGIRYLLKSEGFQAKRKIKTNFVNASNKRKRIAWDRNHQHYTADDWGKWGFSKETRINMWSSVGKSYYWTDGATELLPHQIEPHVQGDGGSVLFWGLITEEGPGYGSTITEGDVSTEQHNATPHTSVPTKQRFQRQKLSLKFVFDWLPQNLDLNPIEHVWNQLKRRLSAYPAKATTIAELETRIHQE</sequence>
<dbReference type="OrthoDB" id="5415741at2759"/>
<dbReference type="Gene3D" id="3.30.420.10">
    <property type="entry name" value="Ribonuclease H-like superfamily/Ribonuclease H"/>
    <property type="match status" value="2"/>
</dbReference>
<dbReference type="Proteomes" id="UP000650833">
    <property type="component" value="Unassembled WGS sequence"/>
</dbReference>
<gene>
    <name evidence="1" type="ORF">INT46_003755</name>
</gene>
<accession>A0A8H7UY76</accession>
<dbReference type="AlphaFoldDB" id="A0A8H7UY76"/>
<evidence type="ECO:0008006" key="3">
    <source>
        <dbReference type="Google" id="ProtNLM"/>
    </source>
</evidence>
<proteinExistence type="predicted"/>
<comment type="caution">
    <text evidence="1">The sequence shown here is derived from an EMBL/GenBank/DDBJ whole genome shotgun (WGS) entry which is preliminary data.</text>
</comment>
<protein>
    <recommendedName>
        <fullName evidence="3">Tc1-like transposase DDE domain-containing protein</fullName>
    </recommendedName>
</protein>